<keyword evidence="2" id="KW-1185">Reference proteome</keyword>
<dbReference type="Proteomes" id="UP000887013">
    <property type="component" value="Unassembled WGS sequence"/>
</dbReference>
<evidence type="ECO:0000313" key="1">
    <source>
        <dbReference type="EMBL" id="GFT77043.1"/>
    </source>
</evidence>
<comment type="caution">
    <text evidence="1">The sequence shown here is derived from an EMBL/GenBank/DDBJ whole genome shotgun (WGS) entry which is preliminary data.</text>
</comment>
<proteinExistence type="predicted"/>
<protein>
    <submittedName>
        <fullName evidence="1">Uncharacterized protein</fullName>
    </submittedName>
</protein>
<gene>
    <name evidence="1" type="ORF">NPIL_698831</name>
</gene>
<reference evidence="1" key="1">
    <citation type="submission" date="2020-08" db="EMBL/GenBank/DDBJ databases">
        <title>Multicomponent nature underlies the extraordinary mechanical properties of spider dragline silk.</title>
        <authorList>
            <person name="Kono N."/>
            <person name="Nakamura H."/>
            <person name="Mori M."/>
            <person name="Yoshida Y."/>
            <person name="Ohtoshi R."/>
            <person name="Malay A.D."/>
            <person name="Moran D.A.P."/>
            <person name="Tomita M."/>
            <person name="Numata K."/>
            <person name="Arakawa K."/>
        </authorList>
    </citation>
    <scope>NUCLEOTIDE SEQUENCE</scope>
</reference>
<organism evidence="1 2">
    <name type="scientific">Nephila pilipes</name>
    <name type="common">Giant wood spider</name>
    <name type="synonym">Nephila maculata</name>
    <dbReference type="NCBI Taxonomy" id="299642"/>
    <lineage>
        <taxon>Eukaryota</taxon>
        <taxon>Metazoa</taxon>
        <taxon>Ecdysozoa</taxon>
        <taxon>Arthropoda</taxon>
        <taxon>Chelicerata</taxon>
        <taxon>Arachnida</taxon>
        <taxon>Araneae</taxon>
        <taxon>Araneomorphae</taxon>
        <taxon>Entelegynae</taxon>
        <taxon>Araneoidea</taxon>
        <taxon>Nephilidae</taxon>
        <taxon>Nephila</taxon>
    </lineage>
</organism>
<dbReference type="AlphaFoldDB" id="A0A8X6PL73"/>
<accession>A0A8X6PL73</accession>
<sequence>MVSSRLIPGTQTRICGLAPPGPGFKCPHFHRQIHRHVSADCFADDASRRWRLFLISSRRRTKRFALEVELRRYMGMLGKEGIYLSHMLLMCGKKYGKTKYG</sequence>
<dbReference type="EMBL" id="BMAW01071217">
    <property type="protein sequence ID" value="GFT77043.1"/>
    <property type="molecule type" value="Genomic_DNA"/>
</dbReference>
<evidence type="ECO:0000313" key="2">
    <source>
        <dbReference type="Proteomes" id="UP000887013"/>
    </source>
</evidence>
<name>A0A8X6PL73_NEPPI</name>